<keyword evidence="2" id="KW-1185">Reference proteome</keyword>
<accession>R0KD63</accession>
<gene>
    <name evidence="1" type="ORF">Anapl_01464</name>
</gene>
<dbReference type="EMBL" id="KB742459">
    <property type="protein sequence ID" value="EOB08311.1"/>
    <property type="molecule type" value="Genomic_DNA"/>
</dbReference>
<reference evidence="2" key="1">
    <citation type="journal article" date="2013" name="Nat. Genet.">
        <title>The duck genome and transcriptome provide insight into an avian influenza virus reservoir species.</title>
        <authorList>
            <person name="Huang Y."/>
            <person name="Li Y."/>
            <person name="Burt D.W."/>
            <person name="Chen H."/>
            <person name="Zhang Y."/>
            <person name="Qian W."/>
            <person name="Kim H."/>
            <person name="Gan S."/>
            <person name="Zhao Y."/>
            <person name="Li J."/>
            <person name="Yi K."/>
            <person name="Feng H."/>
            <person name="Zhu P."/>
            <person name="Li B."/>
            <person name="Liu Q."/>
            <person name="Fairley S."/>
            <person name="Magor K.E."/>
            <person name="Du Z."/>
            <person name="Hu X."/>
            <person name="Goodman L."/>
            <person name="Tafer H."/>
            <person name="Vignal A."/>
            <person name="Lee T."/>
            <person name="Kim K.W."/>
            <person name="Sheng Z."/>
            <person name="An Y."/>
            <person name="Searle S."/>
            <person name="Herrero J."/>
            <person name="Groenen M.A."/>
            <person name="Crooijmans R.P."/>
            <person name="Faraut T."/>
            <person name="Cai Q."/>
            <person name="Webster R.G."/>
            <person name="Aldridge J.R."/>
            <person name="Warren W.C."/>
            <person name="Bartschat S."/>
            <person name="Kehr S."/>
            <person name="Marz M."/>
            <person name="Stadler P.F."/>
            <person name="Smith J."/>
            <person name="Kraus R.H."/>
            <person name="Zhao Y."/>
            <person name="Ren L."/>
            <person name="Fei J."/>
            <person name="Morisson M."/>
            <person name="Kaiser P."/>
            <person name="Griffin D.K."/>
            <person name="Rao M."/>
            <person name="Pitel F."/>
            <person name="Wang J."/>
            <person name="Li N."/>
        </authorList>
    </citation>
    <scope>NUCLEOTIDE SEQUENCE [LARGE SCALE GENOMIC DNA]</scope>
</reference>
<sequence>MALTKEPFSVGFIRTKLPNTHKGYCTNQAATGNEIPAVGGLCAPCLQLQVSVWLKDFDCNTKWRPEV</sequence>
<evidence type="ECO:0000313" key="1">
    <source>
        <dbReference type="EMBL" id="EOB08311.1"/>
    </source>
</evidence>
<organism evidence="1 2">
    <name type="scientific">Anas platyrhynchos</name>
    <name type="common">Mallard</name>
    <name type="synonym">Anas boschas</name>
    <dbReference type="NCBI Taxonomy" id="8839"/>
    <lineage>
        <taxon>Eukaryota</taxon>
        <taxon>Metazoa</taxon>
        <taxon>Chordata</taxon>
        <taxon>Craniata</taxon>
        <taxon>Vertebrata</taxon>
        <taxon>Euteleostomi</taxon>
        <taxon>Archelosauria</taxon>
        <taxon>Archosauria</taxon>
        <taxon>Dinosauria</taxon>
        <taxon>Saurischia</taxon>
        <taxon>Theropoda</taxon>
        <taxon>Coelurosauria</taxon>
        <taxon>Aves</taxon>
        <taxon>Neognathae</taxon>
        <taxon>Galloanserae</taxon>
        <taxon>Anseriformes</taxon>
        <taxon>Anatidae</taxon>
        <taxon>Anatinae</taxon>
        <taxon>Anas</taxon>
    </lineage>
</organism>
<proteinExistence type="predicted"/>
<evidence type="ECO:0000313" key="2">
    <source>
        <dbReference type="Proteomes" id="UP000296049"/>
    </source>
</evidence>
<protein>
    <submittedName>
        <fullName evidence="1">Uncharacterized protein</fullName>
    </submittedName>
</protein>
<dbReference type="AlphaFoldDB" id="R0KD63"/>
<dbReference type="Proteomes" id="UP000296049">
    <property type="component" value="Unassembled WGS sequence"/>
</dbReference>
<name>R0KD63_ANAPL</name>